<organism evidence="1 2">
    <name type="scientific">Cupriavidus numazuensis</name>
    <dbReference type="NCBI Taxonomy" id="221992"/>
    <lineage>
        <taxon>Bacteria</taxon>
        <taxon>Pseudomonadati</taxon>
        <taxon>Pseudomonadota</taxon>
        <taxon>Betaproteobacteria</taxon>
        <taxon>Burkholderiales</taxon>
        <taxon>Burkholderiaceae</taxon>
        <taxon>Cupriavidus</taxon>
    </lineage>
</organism>
<protein>
    <recommendedName>
        <fullName evidence="3">Phasin domain-containing protein</fullName>
    </recommendedName>
</protein>
<dbReference type="Proteomes" id="UP000672657">
    <property type="component" value="Unassembled WGS sequence"/>
</dbReference>
<comment type="caution">
    <text evidence="1">The sequence shown here is derived from an EMBL/GenBank/DDBJ whole genome shotgun (WGS) entry which is preliminary data.</text>
</comment>
<keyword evidence="2" id="KW-1185">Reference proteome</keyword>
<reference evidence="1 2" key="1">
    <citation type="submission" date="2021-03" db="EMBL/GenBank/DDBJ databases">
        <authorList>
            <person name="Peeters C."/>
        </authorList>
    </citation>
    <scope>NUCLEOTIDE SEQUENCE [LARGE SCALE GENOMIC DNA]</scope>
    <source>
        <strain evidence="1 2">LMG 26411</strain>
    </source>
</reference>
<evidence type="ECO:0000313" key="2">
    <source>
        <dbReference type="Proteomes" id="UP000672657"/>
    </source>
</evidence>
<evidence type="ECO:0000313" key="1">
    <source>
        <dbReference type="EMBL" id="CAG2156565.1"/>
    </source>
</evidence>
<proteinExistence type="predicted"/>
<name>A0ABM8TNX4_9BURK</name>
<sequence length="106" mass="11940">MHRLPFAQVSVARQVNLEVLRGAADVLRLTETAFAQYETLLRWNLHWVRGAFPSSWECAMQLLAMHRPRDILALQTLMMQMASGETHHSAQARAFHNGSHAASTST</sequence>
<dbReference type="RefSeq" id="WP_211956192.1">
    <property type="nucleotide sequence ID" value="NZ_CAJPVI010000037.1"/>
</dbReference>
<dbReference type="EMBL" id="CAJPVI010000037">
    <property type="protein sequence ID" value="CAG2156565.1"/>
    <property type="molecule type" value="Genomic_DNA"/>
</dbReference>
<evidence type="ECO:0008006" key="3">
    <source>
        <dbReference type="Google" id="ProtNLM"/>
    </source>
</evidence>
<gene>
    <name evidence="1" type="ORF">LMG26411_05296</name>
</gene>
<accession>A0ABM8TNX4</accession>